<reference evidence="2 4" key="1">
    <citation type="journal article" date="2011" name="Nature">
        <title>The Medicago genome provides insight into the evolution of rhizobial symbioses.</title>
        <authorList>
            <person name="Young N.D."/>
            <person name="Debelle F."/>
            <person name="Oldroyd G.E."/>
            <person name="Geurts R."/>
            <person name="Cannon S.B."/>
            <person name="Udvardi M.K."/>
            <person name="Benedito V.A."/>
            <person name="Mayer K.F."/>
            <person name="Gouzy J."/>
            <person name="Schoof H."/>
            <person name="Van de Peer Y."/>
            <person name="Proost S."/>
            <person name="Cook D.R."/>
            <person name="Meyers B.C."/>
            <person name="Spannagl M."/>
            <person name="Cheung F."/>
            <person name="De Mita S."/>
            <person name="Krishnakumar V."/>
            <person name="Gundlach H."/>
            <person name="Zhou S."/>
            <person name="Mudge J."/>
            <person name="Bharti A.K."/>
            <person name="Murray J.D."/>
            <person name="Naoumkina M.A."/>
            <person name="Rosen B."/>
            <person name="Silverstein K.A."/>
            <person name="Tang H."/>
            <person name="Rombauts S."/>
            <person name="Zhao P.X."/>
            <person name="Zhou P."/>
            <person name="Barbe V."/>
            <person name="Bardou P."/>
            <person name="Bechner M."/>
            <person name="Bellec A."/>
            <person name="Berger A."/>
            <person name="Berges H."/>
            <person name="Bidwell S."/>
            <person name="Bisseling T."/>
            <person name="Choisne N."/>
            <person name="Couloux A."/>
            <person name="Denny R."/>
            <person name="Deshpande S."/>
            <person name="Dai X."/>
            <person name="Doyle J.J."/>
            <person name="Dudez A.M."/>
            <person name="Farmer A.D."/>
            <person name="Fouteau S."/>
            <person name="Franken C."/>
            <person name="Gibelin C."/>
            <person name="Gish J."/>
            <person name="Goldstein S."/>
            <person name="Gonzalez A.J."/>
            <person name="Green P.J."/>
            <person name="Hallab A."/>
            <person name="Hartog M."/>
            <person name="Hua A."/>
            <person name="Humphray S.J."/>
            <person name="Jeong D.H."/>
            <person name="Jing Y."/>
            <person name="Jocker A."/>
            <person name="Kenton S.M."/>
            <person name="Kim D.J."/>
            <person name="Klee K."/>
            <person name="Lai H."/>
            <person name="Lang C."/>
            <person name="Lin S."/>
            <person name="Macmil S.L."/>
            <person name="Magdelenat G."/>
            <person name="Matthews L."/>
            <person name="McCorrison J."/>
            <person name="Monaghan E.L."/>
            <person name="Mun J.H."/>
            <person name="Najar F.Z."/>
            <person name="Nicholson C."/>
            <person name="Noirot C."/>
            <person name="O'Bleness M."/>
            <person name="Paule C.R."/>
            <person name="Poulain J."/>
            <person name="Prion F."/>
            <person name="Qin B."/>
            <person name="Qu C."/>
            <person name="Retzel E.F."/>
            <person name="Riddle C."/>
            <person name="Sallet E."/>
            <person name="Samain S."/>
            <person name="Samson N."/>
            <person name="Sanders I."/>
            <person name="Saurat O."/>
            <person name="Scarpelli C."/>
            <person name="Schiex T."/>
            <person name="Segurens B."/>
            <person name="Severin A.J."/>
            <person name="Sherrier D.J."/>
            <person name="Shi R."/>
            <person name="Sims S."/>
            <person name="Singer S.R."/>
            <person name="Sinharoy S."/>
            <person name="Sterck L."/>
            <person name="Viollet A."/>
            <person name="Wang B.B."/>
            <person name="Wang K."/>
            <person name="Wang M."/>
            <person name="Wang X."/>
            <person name="Warfsmann J."/>
            <person name="Weissenbach J."/>
            <person name="White D.D."/>
            <person name="White J.D."/>
            <person name="Wiley G.B."/>
            <person name="Wincker P."/>
            <person name="Xing Y."/>
            <person name="Yang L."/>
            <person name="Yao Z."/>
            <person name="Ying F."/>
            <person name="Zhai J."/>
            <person name="Zhou L."/>
            <person name="Zuber A."/>
            <person name="Denarie J."/>
            <person name="Dixon R.A."/>
            <person name="May G.D."/>
            <person name="Schwartz D.C."/>
            <person name="Rogers J."/>
            <person name="Quetier F."/>
            <person name="Town C.D."/>
            <person name="Roe B.A."/>
        </authorList>
    </citation>
    <scope>NUCLEOTIDE SEQUENCE [LARGE SCALE GENOMIC DNA]</scope>
    <source>
        <strain evidence="2">A17</strain>
        <strain evidence="3 4">cv. Jemalong A17</strain>
    </source>
</reference>
<dbReference type="EMBL" id="CM001217">
    <property type="protein sequence ID" value="AES59617.1"/>
    <property type="molecule type" value="Genomic_DNA"/>
</dbReference>
<evidence type="ECO:0000256" key="1">
    <source>
        <dbReference type="SAM" id="Phobius"/>
    </source>
</evidence>
<keyword evidence="1" id="KW-0472">Membrane</keyword>
<keyword evidence="1 2" id="KW-0812">Transmembrane</keyword>
<keyword evidence="1" id="KW-1133">Transmembrane helix</keyword>
<dbReference type="HOGENOM" id="CLU_2907417_0_0_1"/>
<protein>
    <submittedName>
        <fullName evidence="2">Transmembrane protein, putative</fullName>
    </submittedName>
</protein>
<dbReference type="EnsemblPlants" id="AES59617">
    <property type="protein sequence ID" value="AES59617"/>
    <property type="gene ID" value="MTR_1g023420"/>
</dbReference>
<accession>G7I5X7</accession>
<organism evidence="2 4">
    <name type="scientific">Medicago truncatula</name>
    <name type="common">Barrel medic</name>
    <name type="synonym">Medicago tribuloides</name>
    <dbReference type="NCBI Taxonomy" id="3880"/>
    <lineage>
        <taxon>Eukaryota</taxon>
        <taxon>Viridiplantae</taxon>
        <taxon>Streptophyta</taxon>
        <taxon>Embryophyta</taxon>
        <taxon>Tracheophyta</taxon>
        <taxon>Spermatophyta</taxon>
        <taxon>Magnoliopsida</taxon>
        <taxon>eudicotyledons</taxon>
        <taxon>Gunneridae</taxon>
        <taxon>Pentapetalae</taxon>
        <taxon>rosids</taxon>
        <taxon>fabids</taxon>
        <taxon>Fabales</taxon>
        <taxon>Fabaceae</taxon>
        <taxon>Papilionoideae</taxon>
        <taxon>50 kb inversion clade</taxon>
        <taxon>NPAAA clade</taxon>
        <taxon>Hologalegina</taxon>
        <taxon>IRL clade</taxon>
        <taxon>Trifolieae</taxon>
        <taxon>Medicago</taxon>
    </lineage>
</organism>
<sequence>MSHFANWHPLYWCKFALSRCKVVHQSLLLMTCLVLPLLSLLLGMREKTNLTRASFPLHLLLP</sequence>
<name>G7I5X7_MEDTR</name>
<proteinExistence type="predicted"/>
<feature type="transmembrane region" description="Helical" evidence="1">
    <location>
        <begin position="22"/>
        <end position="42"/>
    </location>
</feature>
<keyword evidence="4" id="KW-1185">Reference proteome</keyword>
<dbReference type="AlphaFoldDB" id="G7I5X7"/>
<dbReference type="PaxDb" id="3880-AES59617"/>
<dbReference type="Proteomes" id="UP000002051">
    <property type="component" value="Unassembled WGS sequence"/>
</dbReference>
<evidence type="ECO:0000313" key="2">
    <source>
        <dbReference type="EMBL" id="AES59617.1"/>
    </source>
</evidence>
<evidence type="ECO:0000313" key="4">
    <source>
        <dbReference type="Proteomes" id="UP000002051"/>
    </source>
</evidence>
<reference evidence="2 4" key="2">
    <citation type="journal article" date="2014" name="BMC Genomics">
        <title>An improved genome release (version Mt4.0) for the model legume Medicago truncatula.</title>
        <authorList>
            <person name="Tang H."/>
            <person name="Krishnakumar V."/>
            <person name="Bidwell S."/>
            <person name="Rosen B."/>
            <person name="Chan A."/>
            <person name="Zhou S."/>
            <person name="Gentzbittel L."/>
            <person name="Childs K.L."/>
            <person name="Yandell M."/>
            <person name="Gundlach H."/>
            <person name="Mayer K.F."/>
            <person name="Schwartz D.C."/>
            <person name="Town C.D."/>
        </authorList>
    </citation>
    <scope>GENOME REANNOTATION</scope>
    <source>
        <strain evidence="3 4">cv. Jemalong A17</strain>
    </source>
</reference>
<evidence type="ECO:0000313" key="3">
    <source>
        <dbReference type="EnsemblPlants" id="AES59617"/>
    </source>
</evidence>
<reference evidence="3" key="3">
    <citation type="submission" date="2015-04" db="UniProtKB">
        <authorList>
            <consortium name="EnsemblPlants"/>
        </authorList>
    </citation>
    <scope>IDENTIFICATION</scope>
    <source>
        <strain evidence="3">cv. Jemalong A17</strain>
    </source>
</reference>
<gene>
    <name evidence="2" type="ordered locus">MTR_1g023420</name>
</gene>